<sequence length="214" mass="23772">MASKRLITPFLSSRSIIFAPRATYRVAVRTVCSLSPNQNQPWRVACKADLVARALHVHQFSSASVRCDSSSNEPKSSPPFKQWTFDDISNTLTTPTAIPTILIDVREPKELVSTGIIPTSLSIPLSLQPDAFFLTPDEFLTRFGFAKPMTASNNPEKSVNANIVFYCRAGVRAQTAADFAVQAGYQRERVGVYSGSWLDWEKKGGKVEKWDKKN</sequence>
<evidence type="ECO:0000313" key="1">
    <source>
        <dbReference type="EMBL" id="KAI2391917.1"/>
    </source>
</evidence>
<proteinExistence type="predicted"/>
<organism evidence="1">
    <name type="scientific">Ophidiomyces ophidiicola</name>
    <dbReference type="NCBI Taxonomy" id="1387563"/>
    <lineage>
        <taxon>Eukaryota</taxon>
        <taxon>Fungi</taxon>
        <taxon>Dikarya</taxon>
        <taxon>Ascomycota</taxon>
        <taxon>Pezizomycotina</taxon>
        <taxon>Eurotiomycetes</taxon>
        <taxon>Eurotiomycetidae</taxon>
        <taxon>Onygenales</taxon>
        <taxon>Onygenaceae</taxon>
        <taxon>Ophidiomyces</taxon>
    </lineage>
</organism>
<comment type="caution">
    <text evidence="1">The sequence shown here is derived from an EMBL/GenBank/DDBJ whole genome shotgun (WGS) entry which is preliminary data.</text>
</comment>
<reference evidence="1" key="1">
    <citation type="journal article" date="2022" name="bioRxiv">
        <title>Population genetic analysis of Ophidiomyces ophidiicola, the causative agent of snake fungal disease, indicates recent introductions to the USA.</title>
        <authorList>
            <person name="Ladner J.T."/>
            <person name="Palmer J.M."/>
            <person name="Ettinger C.L."/>
            <person name="Stajich J.E."/>
            <person name="Farrell T.M."/>
            <person name="Glorioso B.M."/>
            <person name="Lawson B."/>
            <person name="Price S.J."/>
            <person name="Stengle A.G."/>
            <person name="Grear D.A."/>
            <person name="Lorch J.M."/>
        </authorList>
    </citation>
    <scope>NUCLEOTIDE SEQUENCE</scope>
    <source>
        <strain evidence="1">NWHC 24266-5</strain>
    </source>
</reference>
<dbReference type="EMBL" id="JALBCA010000009">
    <property type="protein sequence ID" value="KAI2391917.1"/>
    <property type="molecule type" value="Genomic_DNA"/>
</dbReference>
<accession>A0ACB8V3I4</accession>
<name>A0ACB8V3I4_9EURO</name>
<gene>
    <name evidence="1" type="primary">RDL2</name>
    <name evidence="1" type="ORF">LOY88_000902</name>
</gene>
<protein>
    <submittedName>
        <fullName evidence="1">Thiosulfate sulfurtransferase rdl2, mitochondrial</fullName>
    </submittedName>
</protein>